<evidence type="ECO:0000313" key="3">
    <source>
        <dbReference type="WBParaSite" id="ECPE_0000132701-mRNA-1"/>
    </source>
</evidence>
<evidence type="ECO:0000313" key="1">
    <source>
        <dbReference type="EMBL" id="VDP36703.1"/>
    </source>
</evidence>
<dbReference type="WBParaSite" id="ECPE_0000132701-mRNA-1">
    <property type="protein sequence ID" value="ECPE_0000132701-mRNA-1"/>
    <property type="gene ID" value="ECPE_0000132701"/>
</dbReference>
<name>A0A183A2Z2_9TREM</name>
<dbReference type="AlphaFoldDB" id="A0A183A2Z2"/>
<proteinExistence type="predicted"/>
<reference evidence="3" key="1">
    <citation type="submission" date="2016-06" db="UniProtKB">
        <authorList>
            <consortium name="WormBaseParasite"/>
        </authorList>
    </citation>
    <scope>IDENTIFICATION</scope>
</reference>
<dbReference type="Proteomes" id="UP000272942">
    <property type="component" value="Unassembled WGS sequence"/>
</dbReference>
<gene>
    <name evidence="1" type="ORF">ECPE_LOCUS1327</name>
</gene>
<protein>
    <submittedName>
        <fullName evidence="3">Late endosomal/lysosomal adaptor and MAPK and MTOR activator 1</fullName>
    </submittedName>
</protein>
<reference evidence="1 2" key="2">
    <citation type="submission" date="2018-11" db="EMBL/GenBank/DDBJ databases">
        <authorList>
            <consortium name="Pathogen Informatics"/>
        </authorList>
    </citation>
    <scope>NUCLEOTIDE SEQUENCE [LARGE SCALE GENOMIC DNA]</scope>
    <source>
        <strain evidence="1 2">Egypt</strain>
    </source>
</reference>
<keyword evidence="2" id="KW-1185">Reference proteome</keyword>
<accession>A0A183A2Z2</accession>
<evidence type="ECO:0000313" key="2">
    <source>
        <dbReference type="Proteomes" id="UP000272942"/>
    </source>
</evidence>
<sequence length="95" mass="10734">MDYAKLESLAPSIQCISHREEHNPLSMWQEFTDSLQQLLASVTQVKVVTKPEISYSKPYKEMDISEGPRLEELQTTSECLHLEQLPTAAKTTAPS</sequence>
<dbReference type="EMBL" id="UZAN01007512">
    <property type="protein sequence ID" value="VDP36703.1"/>
    <property type="molecule type" value="Genomic_DNA"/>
</dbReference>
<organism evidence="3">
    <name type="scientific">Echinostoma caproni</name>
    <dbReference type="NCBI Taxonomy" id="27848"/>
    <lineage>
        <taxon>Eukaryota</taxon>
        <taxon>Metazoa</taxon>
        <taxon>Spiralia</taxon>
        <taxon>Lophotrochozoa</taxon>
        <taxon>Platyhelminthes</taxon>
        <taxon>Trematoda</taxon>
        <taxon>Digenea</taxon>
        <taxon>Plagiorchiida</taxon>
        <taxon>Echinostomata</taxon>
        <taxon>Echinostomatoidea</taxon>
        <taxon>Echinostomatidae</taxon>
        <taxon>Echinostoma</taxon>
    </lineage>
</organism>